<feature type="transmembrane region" description="Helical" evidence="7">
    <location>
        <begin position="90"/>
        <end position="107"/>
    </location>
</feature>
<feature type="transmembrane region" description="Helical" evidence="7">
    <location>
        <begin position="289"/>
        <end position="315"/>
    </location>
</feature>
<evidence type="ECO:0000256" key="7">
    <source>
        <dbReference type="SAM" id="Phobius"/>
    </source>
</evidence>
<dbReference type="OrthoDB" id="9808602at2"/>
<keyword evidence="4 7" id="KW-0812">Transmembrane</keyword>
<keyword evidence="6 7" id="KW-0472">Membrane</keyword>
<evidence type="ECO:0000313" key="10">
    <source>
        <dbReference type="Proteomes" id="UP000239872"/>
    </source>
</evidence>
<dbReference type="PANTHER" id="PTHR30576:SF0">
    <property type="entry name" value="UNDECAPRENYL-PHOSPHATE N-ACETYLGALACTOSAMINYL 1-PHOSPHATE TRANSFERASE-RELATED"/>
    <property type="match status" value="1"/>
</dbReference>
<dbReference type="Gene3D" id="3.40.50.720">
    <property type="entry name" value="NAD(P)-binding Rossmann-like Domain"/>
    <property type="match status" value="1"/>
</dbReference>
<gene>
    <name evidence="9" type="ORF">CJD36_015895</name>
</gene>
<feature type="transmembrane region" description="Helical" evidence="7">
    <location>
        <begin position="14"/>
        <end position="32"/>
    </location>
</feature>
<dbReference type="InterPro" id="IPR017475">
    <property type="entry name" value="EPS_sugar_tfrase"/>
</dbReference>
<dbReference type="InterPro" id="IPR003362">
    <property type="entry name" value="Bact_transf"/>
</dbReference>
<protein>
    <submittedName>
        <fullName evidence="9">Sugar transferase</fullName>
    </submittedName>
</protein>
<keyword evidence="5 7" id="KW-1133">Transmembrane helix</keyword>
<feature type="domain" description="Bacterial sugar transferase" evidence="8">
    <location>
        <begin position="287"/>
        <end position="469"/>
    </location>
</feature>
<dbReference type="PANTHER" id="PTHR30576">
    <property type="entry name" value="COLANIC BIOSYNTHESIS UDP-GLUCOSE LIPID CARRIER TRANSFERASE"/>
    <property type="match status" value="1"/>
</dbReference>
<dbReference type="GO" id="GO:0016020">
    <property type="term" value="C:membrane"/>
    <property type="evidence" value="ECO:0007669"/>
    <property type="project" value="UniProtKB-SubCell"/>
</dbReference>
<dbReference type="AlphaFoldDB" id="A0A2S7SUA1"/>
<dbReference type="RefSeq" id="WP_105040184.1">
    <property type="nucleotide sequence ID" value="NZ_PPSL01000004.1"/>
</dbReference>
<evidence type="ECO:0000256" key="1">
    <source>
        <dbReference type="ARBA" id="ARBA00004141"/>
    </source>
</evidence>
<evidence type="ECO:0000256" key="2">
    <source>
        <dbReference type="ARBA" id="ARBA00006464"/>
    </source>
</evidence>
<dbReference type="NCBIfam" id="TIGR03025">
    <property type="entry name" value="EPS_sugtrans"/>
    <property type="match status" value="1"/>
</dbReference>
<evidence type="ECO:0000313" key="9">
    <source>
        <dbReference type="EMBL" id="PQJ10175.1"/>
    </source>
</evidence>
<dbReference type="EMBL" id="PPSL01000004">
    <property type="protein sequence ID" value="PQJ10175.1"/>
    <property type="molecule type" value="Genomic_DNA"/>
</dbReference>
<dbReference type="Proteomes" id="UP000239872">
    <property type="component" value="Unassembled WGS sequence"/>
</dbReference>
<dbReference type="Pfam" id="PF13727">
    <property type="entry name" value="CoA_binding_3"/>
    <property type="match status" value="1"/>
</dbReference>
<feature type="transmembrane region" description="Helical" evidence="7">
    <location>
        <begin position="119"/>
        <end position="140"/>
    </location>
</feature>
<reference evidence="9 10" key="1">
    <citation type="submission" date="2018-01" db="EMBL/GenBank/DDBJ databases">
        <title>A novel member of the phylum Bacteroidetes isolated from glacier ice.</title>
        <authorList>
            <person name="Liu Q."/>
            <person name="Xin Y.-H."/>
        </authorList>
    </citation>
    <scope>NUCLEOTIDE SEQUENCE [LARGE SCALE GENOMIC DNA]</scope>
    <source>
        <strain evidence="9 10">RB1R16</strain>
    </source>
</reference>
<sequence>MQLSPVKKNAIRQLILLDYAASALAWFTFWVYRQNLLLKIDYVETLKIFLFRDVLNTLVIIPIGWFILYLLSGTYFDLYRKSRLNEINRTLISCILGCTLVSVIVFADDKGDYSYFTNAIGHYLLIQTVITLVFRLFILYRVKANLVKGKVGFNTLIIGGNQQAINIYKQVLENPKVLGNIFLGFIYSNKEASNGMSKFLPQLGHLSELESIIDKHEIEEVIVAVDSSEHHLLENILTRLCYRPVVVKVLPDYYDILSGSVKTSNVYDAVLIHIHPDLMPDWQRVCKRVIDIIISSSALIALSPFLIFTAIMVLLSSKGPIIYKQQRIGLFGRPFYILKFRSMFVDAESGGPALSSKTDSRITKWGRFMRKWRIDELPQFFNIVKGDMSLVGPRPERKHYIDIISQAHAHYKYLHKVKPGLTSWGMVQFGYAENVDEMIDRMRYDLLYIENCSLALDIKIILYTFIVIFQGRGK</sequence>
<keyword evidence="10" id="KW-1185">Reference proteome</keyword>
<comment type="subcellular location">
    <subcellularLocation>
        <location evidence="1">Membrane</location>
        <topology evidence="1">Multi-pass membrane protein</topology>
    </subcellularLocation>
</comment>
<evidence type="ECO:0000256" key="5">
    <source>
        <dbReference type="ARBA" id="ARBA00022989"/>
    </source>
</evidence>
<evidence type="ECO:0000259" key="8">
    <source>
        <dbReference type="Pfam" id="PF02397"/>
    </source>
</evidence>
<evidence type="ECO:0000256" key="3">
    <source>
        <dbReference type="ARBA" id="ARBA00022679"/>
    </source>
</evidence>
<keyword evidence="3 9" id="KW-0808">Transferase</keyword>
<evidence type="ECO:0000256" key="4">
    <source>
        <dbReference type="ARBA" id="ARBA00022692"/>
    </source>
</evidence>
<dbReference type="Pfam" id="PF02397">
    <property type="entry name" value="Bac_transf"/>
    <property type="match status" value="1"/>
</dbReference>
<proteinExistence type="inferred from homology"/>
<comment type="similarity">
    <text evidence="2">Belongs to the bacterial sugar transferase family.</text>
</comment>
<evidence type="ECO:0000256" key="6">
    <source>
        <dbReference type="ARBA" id="ARBA00023136"/>
    </source>
</evidence>
<organism evidence="9 10">
    <name type="scientific">Flavipsychrobacter stenotrophus</name>
    <dbReference type="NCBI Taxonomy" id="2077091"/>
    <lineage>
        <taxon>Bacteria</taxon>
        <taxon>Pseudomonadati</taxon>
        <taxon>Bacteroidota</taxon>
        <taxon>Chitinophagia</taxon>
        <taxon>Chitinophagales</taxon>
        <taxon>Chitinophagaceae</taxon>
        <taxon>Flavipsychrobacter</taxon>
    </lineage>
</organism>
<accession>A0A2S7SUA1</accession>
<feature type="transmembrane region" description="Helical" evidence="7">
    <location>
        <begin position="54"/>
        <end position="78"/>
    </location>
</feature>
<dbReference type="GO" id="GO:0016780">
    <property type="term" value="F:phosphotransferase activity, for other substituted phosphate groups"/>
    <property type="evidence" value="ECO:0007669"/>
    <property type="project" value="TreeGrafter"/>
</dbReference>
<comment type="caution">
    <text evidence="9">The sequence shown here is derived from an EMBL/GenBank/DDBJ whole genome shotgun (WGS) entry which is preliminary data.</text>
</comment>
<name>A0A2S7SUA1_9BACT</name>